<organism evidence="1">
    <name type="scientific">marine sediment metagenome</name>
    <dbReference type="NCBI Taxonomy" id="412755"/>
    <lineage>
        <taxon>unclassified sequences</taxon>
        <taxon>metagenomes</taxon>
        <taxon>ecological metagenomes</taxon>
    </lineage>
</organism>
<accession>A0A0F9HUE1</accession>
<comment type="caution">
    <text evidence="1">The sequence shown here is derived from an EMBL/GenBank/DDBJ whole genome shotgun (WGS) entry which is preliminary data.</text>
</comment>
<name>A0A0F9HUE1_9ZZZZ</name>
<dbReference type="EMBL" id="LAZR01015918">
    <property type="protein sequence ID" value="KKM06762.1"/>
    <property type="molecule type" value="Genomic_DNA"/>
</dbReference>
<evidence type="ECO:0000313" key="1">
    <source>
        <dbReference type="EMBL" id="KKM06762.1"/>
    </source>
</evidence>
<proteinExistence type="predicted"/>
<reference evidence="1" key="1">
    <citation type="journal article" date="2015" name="Nature">
        <title>Complex archaea that bridge the gap between prokaryotes and eukaryotes.</title>
        <authorList>
            <person name="Spang A."/>
            <person name="Saw J.H."/>
            <person name="Jorgensen S.L."/>
            <person name="Zaremba-Niedzwiedzka K."/>
            <person name="Martijn J."/>
            <person name="Lind A.E."/>
            <person name="van Eijk R."/>
            <person name="Schleper C."/>
            <person name="Guy L."/>
            <person name="Ettema T.J."/>
        </authorList>
    </citation>
    <scope>NUCLEOTIDE SEQUENCE</scope>
</reference>
<sequence length="78" mass="8786">MAVSTGARGEGDLMSEKFWIWLAWKLPKDLVYWCAVRVASHATTTAGVEEPDRVGIIQMLKRWELTEPEPSDGAKVIR</sequence>
<gene>
    <name evidence="1" type="ORF">LCGC14_1740690</name>
</gene>
<dbReference type="AlphaFoldDB" id="A0A0F9HUE1"/>
<protein>
    <submittedName>
        <fullName evidence="1">Uncharacterized protein</fullName>
    </submittedName>
</protein>